<gene>
    <name evidence="1" type="ORF">LCGC14_1237380</name>
</gene>
<dbReference type="EMBL" id="LAZR01006655">
    <property type="protein sequence ID" value="KKM90568.1"/>
    <property type="molecule type" value="Genomic_DNA"/>
</dbReference>
<dbReference type="AlphaFoldDB" id="A0A0F9LB09"/>
<comment type="caution">
    <text evidence="1">The sequence shown here is derived from an EMBL/GenBank/DDBJ whole genome shotgun (WGS) entry which is preliminary data.</text>
</comment>
<evidence type="ECO:0000313" key="1">
    <source>
        <dbReference type="EMBL" id="KKM90568.1"/>
    </source>
</evidence>
<organism evidence="1">
    <name type="scientific">marine sediment metagenome</name>
    <dbReference type="NCBI Taxonomy" id="412755"/>
    <lineage>
        <taxon>unclassified sequences</taxon>
        <taxon>metagenomes</taxon>
        <taxon>ecological metagenomes</taxon>
    </lineage>
</organism>
<proteinExistence type="predicted"/>
<protein>
    <submittedName>
        <fullName evidence="1">Uncharacterized protein</fullName>
    </submittedName>
</protein>
<accession>A0A0F9LB09</accession>
<sequence length="46" mass="5103">MVLVEKIGKVYVKKFPDETYGVYSNELGSAKEGRDLAVISFFDTSA</sequence>
<name>A0A0F9LB09_9ZZZZ</name>
<reference evidence="1" key="1">
    <citation type="journal article" date="2015" name="Nature">
        <title>Complex archaea that bridge the gap between prokaryotes and eukaryotes.</title>
        <authorList>
            <person name="Spang A."/>
            <person name="Saw J.H."/>
            <person name="Jorgensen S.L."/>
            <person name="Zaremba-Niedzwiedzka K."/>
            <person name="Martijn J."/>
            <person name="Lind A.E."/>
            <person name="van Eijk R."/>
            <person name="Schleper C."/>
            <person name="Guy L."/>
            <person name="Ettema T.J."/>
        </authorList>
    </citation>
    <scope>NUCLEOTIDE SEQUENCE</scope>
</reference>